<feature type="transmembrane region" description="Helical" evidence="3">
    <location>
        <begin position="67"/>
        <end position="87"/>
    </location>
</feature>
<dbReference type="InterPro" id="IPR000462">
    <property type="entry name" value="CDP-OH_P_trans"/>
</dbReference>
<feature type="transmembrane region" description="Helical" evidence="3">
    <location>
        <begin position="93"/>
        <end position="115"/>
    </location>
</feature>
<keyword evidence="5" id="KW-1185">Reference proteome</keyword>
<sequence>MFKNSLEYFAVCEKAKNVENDINMKVSLFNLVIILSKYATINNIKTYFAISYCVKIFNFMSLIKRQIPNFITLLNLLSGSVAAVLAVQGDLGAATLFVGFGIFFDFFDGLAARALDVKSDLGLQLDSLADMVTSGLVPGIVMCQLLLKSMDSSMDLDFLSSEVNWMIFIGLIITLGSAYRLAKFNIDERQTESFIGLPTPANALLILSLGLILEYHPESFLIPLIENTYVLVFISLLSVLLLNAELKLFALKFKNLNFKENWFRYFIVIFSIVTLVLLQFVAIPLIIFIYILVSIALQSKD</sequence>
<feature type="transmembrane region" description="Helical" evidence="3">
    <location>
        <begin position="127"/>
        <end position="147"/>
    </location>
</feature>
<feature type="transmembrane region" description="Helical" evidence="3">
    <location>
        <begin position="163"/>
        <end position="182"/>
    </location>
</feature>
<evidence type="ECO:0000256" key="3">
    <source>
        <dbReference type="SAM" id="Phobius"/>
    </source>
</evidence>
<reference evidence="5" key="1">
    <citation type="journal article" date="2019" name="Int. J. Syst. Evol. Microbiol.">
        <title>The Global Catalogue of Microorganisms (GCM) 10K type strain sequencing project: providing services to taxonomists for standard genome sequencing and annotation.</title>
        <authorList>
            <consortium name="The Broad Institute Genomics Platform"/>
            <consortium name="The Broad Institute Genome Sequencing Center for Infectious Disease"/>
            <person name="Wu L."/>
            <person name="Ma J."/>
        </authorList>
    </citation>
    <scope>NUCLEOTIDE SEQUENCE [LARGE SCALE GENOMIC DNA]</scope>
    <source>
        <strain evidence="5">JCM 16231</strain>
    </source>
</reference>
<evidence type="ECO:0000256" key="2">
    <source>
        <dbReference type="RuleBase" id="RU003750"/>
    </source>
</evidence>
<keyword evidence="3" id="KW-0472">Membrane</keyword>
<dbReference type="Proteomes" id="UP001500185">
    <property type="component" value="Unassembled WGS sequence"/>
</dbReference>
<feature type="transmembrane region" description="Helical" evidence="3">
    <location>
        <begin position="219"/>
        <end position="244"/>
    </location>
</feature>
<keyword evidence="3" id="KW-1133">Transmembrane helix</keyword>
<accession>A0ABP3VL33</accession>
<dbReference type="InterPro" id="IPR043130">
    <property type="entry name" value="CDP-OH_PTrfase_TM_dom"/>
</dbReference>
<keyword evidence="3" id="KW-0812">Transmembrane</keyword>
<dbReference type="EMBL" id="BAAAGG010000022">
    <property type="protein sequence ID" value="GAA0762756.1"/>
    <property type="molecule type" value="Genomic_DNA"/>
</dbReference>
<dbReference type="PROSITE" id="PS00379">
    <property type="entry name" value="CDP_ALCOHOL_P_TRANSF"/>
    <property type="match status" value="1"/>
</dbReference>
<dbReference type="Gene3D" id="1.20.120.1760">
    <property type="match status" value="1"/>
</dbReference>
<evidence type="ECO:0000313" key="4">
    <source>
        <dbReference type="EMBL" id="GAA0762756.1"/>
    </source>
</evidence>
<organism evidence="4 5">
    <name type="scientific">Psychroflexus lacisalsi</name>
    <dbReference type="NCBI Taxonomy" id="503928"/>
    <lineage>
        <taxon>Bacteria</taxon>
        <taxon>Pseudomonadati</taxon>
        <taxon>Bacteroidota</taxon>
        <taxon>Flavobacteriia</taxon>
        <taxon>Flavobacteriales</taxon>
        <taxon>Flavobacteriaceae</taxon>
        <taxon>Psychroflexus</taxon>
    </lineage>
</organism>
<evidence type="ECO:0000256" key="1">
    <source>
        <dbReference type="ARBA" id="ARBA00022679"/>
    </source>
</evidence>
<feature type="transmembrane region" description="Helical" evidence="3">
    <location>
        <begin position="194"/>
        <end position="213"/>
    </location>
</feature>
<dbReference type="Pfam" id="PF01066">
    <property type="entry name" value="CDP-OH_P_transf"/>
    <property type="match status" value="1"/>
</dbReference>
<keyword evidence="1 2" id="KW-0808">Transferase</keyword>
<comment type="caution">
    <text evidence="4">The sequence shown here is derived from an EMBL/GenBank/DDBJ whole genome shotgun (WGS) entry which is preliminary data.</text>
</comment>
<feature type="transmembrane region" description="Helical" evidence="3">
    <location>
        <begin position="265"/>
        <end position="293"/>
    </location>
</feature>
<comment type="similarity">
    <text evidence="2">Belongs to the CDP-alcohol phosphatidyltransferase class-I family.</text>
</comment>
<name>A0ABP3VL33_9FLAO</name>
<proteinExistence type="inferred from homology"/>
<dbReference type="InterPro" id="IPR048254">
    <property type="entry name" value="CDP_ALCOHOL_P_TRANSF_CS"/>
</dbReference>
<evidence type="ECO:0000313" key="5">
    <source>
        <dbReference type="Proteomes" id="UP001500185"/>
    </source>
</evidence>
<protein>
    <submittedName>
        <fullName evidence="4">CDP-alcohol phosphatidyltransferase family protein</fullName>
    </submittedName>
</protein>
<gene>
    <name evidence="4" type="ORF">GCM10009433_23400</name>
</gene>